<feature type="compositionally biased region" description="Basic and acidic residues" evidence="1">
    <location>
        <begin position="232"/>
        <end position="245"/>
    </location>
</feature>
<dbReference type="VEuPathDB" id="VectorBase:PHUM577890"/>
<dbReference type="HOGENOM" id="CLU_1066729_0_0_1"/>
<protein>
    <submittedName>
        <fullName evidence="2 3">Uncharacterized protein</fullName>
    </submittedName>
</protein>
<sequence>MKHNPSYFTIPGGTTSSVGNRGGRFSLIRKHVRMGTGSSSASANNSSSNKNKKGERYSVLPSSTNNMNSTTTNSTSKSRSFRSLLQTNNFENPIQTQMFVLGMPRPSDIAPSIQQMSHSPKKHHNRNASTGKTFGLSTNDVVNTTSRSHKQIDLVQDDVIPSSTDADRYYNNSNQNGNFFQSGRRHSIGAYFNRKTNGGNLTRKEPSQIEEETSFSNDTTSKVDFTFSTTKLENDDKKPSKENSGNRKNCCTCQGPKDSNE</sequence>
<feature type="compositionally biased region" description="Polar residues" evidence="1">
    <location>
        <begin position="214"/>
        <end position="231"/>
    </location>
</feature>
<dbReference type="GeneID" id="8232189"/>
<keyword evidence="4" id="KW-1185">Reference proteome</keyword>
<feature type="compositionally biased region" description="Polar residues" evidence="1">
    <location>
        <begin position="127"/>
        <end position="136"/>
    </location>
</feature>
<organism>
    <name type="scientific">Pediculus humanus subsp. corporis</name>
    <name type="common">Body louse</name>
    <dbReference type="NCBI Taxonomy" id="121224"/>
    <lineage>
        <taxon>Eukaryota</taxon>
        <taxon>Metazoa</taxon>
        <taxon>Ecdysozoa</taxon>
        <taxon>Arthropoda</taxon>
        <taxon>Hexapoda</taxon>
        <taxon>Insecta</taxon>
        <taxon>Pterygota</taxon>
        <taxon>Neoptera</taxon>
        <taxon>Paraneoptera</taxon>
        <taxon>Psocodea</taxon>
        <taxon>Troctomorpha</taxon>
        <taxon>Phthiraptera</taxon>
        <taxon>Anoplura</taxon>
        <taxon>Pediculidae</taxon>
        <taxon>Pediculus</taxon>
    </lineage>
</organism>
<evidence type="ECO:0000313" key="2">
    <source>
        <dbReference type="EMBL" id="EEB19498.1"/>
    </source>
</evidence>
<feature type="region of interest" description="Disordered" evidence="1">
    <location>
        <begin position="1"/>
        <end position="22"/>
    </location>
</feature>
<feature type="region of interest" description="Disordered" evidence="1">
    <location>
        <begin position="34"/>
        <end position="79"/>
    </location>
</feature>
<dbReference type="EMBL" id="DS235871">
    <property type="protein sequence ID" value="EEB19498.1"/>
    <property type="molecule type" value="Genomic_DNA"/>
</dbReference>
<feature type="region of interest" description="Disordered" evidence="1">
    <location>
        <begin position="191"/>
        <end position="261"/>
    </location>
</feature>
<dbReference type="KEGG" id="phu:Phum_PHUM577890"/>
<dbReference type="InParanoid" id="E0W1J2"/>
<dbReference type="AlphaFoldDB" id="E0W1J2"/>
<name>E0W1J2_PEDHC</name>
<feature type="region of interest" description="Disordered" evidence="1">
    <location>
        <begin position="113"/>
        <end position="136"/>
    </location>
</feature>
<dbReference type="RefSeq" id="XP_002432236.1">
    <property type="nucleotide sequence ID" value="XM_002432191.1"/>
</dbReference>
<reference evidence="3" key="3">
    <citation type="submission" date="2021-02" db="UniProtKB">
        <authorList>
            <consortium name="EnsemblMetazoa"/>
        </authorList>
    </citation>
    <scope>IDENTIFICATION</scope>
    <source>
        <strain evidence="3">USDA</strain>
    </source>
</reference>
<feature type="compositionally biased region" description="Low complexity" evidence="1">
    <location>
        <begin position="38"/>
        <end position="49"/>
    </location>
</feature>
<evidence type="ECO:0000313" key="4">
    <source>
        <dbReference type="Proteomes" id="UP000009046"/>
    </source>
</evidence>
<dbReference type="EnsemblMetazoa" id="PHUM577890-RA">
    <property type="protein sequence ID" value="PHUM577890-PA"/>
    <property type="gene ID" value="PHUM577890"/>
</dbReference>
<evidence type="ECO:0000313" key="3">
    <source>
        <dbReference type="EnsemblMetazoa" id="PHUM577890-PA"/>
    </source>
</evidence>
<feature type="compositionally biased region" description="Low complexity" evidence="1">
    <location>
        <begin position="62"/>
        <end position="76"/>
    </location>
</feature>
<reference evidence="2" key="1">
    <citation type="submission" date="2007-04" db="EMBL/GenBank/DDBJ databases">
        <title>Annotation of Pediculus humanus corporis strain USDA.</title>
        <authorList>
            <person name="Kirkness E."/>
            <person name="Hannick L."/>
            <person name="Hass B."/>
            <person name="Bruggner R."/>
            <person name="Lawson D."/>
            <person name="Bidwell S."/>
            <person name="Joardar V."/>
            <person name="Caler E."/>
            <person name="Walenz B."/>
            <person name="Inman J."/>
            <person name="Schobel S."/>
            <person name="Galinsky K."/>
            <person name="Amedeo P."/>
            <person name="Strausberg R."/>
        </authorList>
    </citation>
    <scope>NUCLEOTIDE SEQUENCE</scope>
    <source>
        <strain evidence="2">USDA</strain>
    </source>
</reference>
<accession>E0W1J2</accession>
<evidence type="ECO:0000256" key="1">
    <source>
        <dbReference type="SAM" id="MobiDB-lite"/>
    </source>
</evidence>
<gene>
    <name evidence="3" type="primary">8232189</name>
    <name evidence="2" type="ORF">Phum_PHUM577890</name>
</gene>
<dbReference type="EMBL" id="AAZO01007028">
    <property type="status" value="NOT_ANNOTATED_CDS"/>
    <property type="molecule type" value="Genomic_DNA"/>
</dbReference>
<dbReference type="CTD" id="8232189"/>
<reference evidence="2" key="2">
    <citation type="submission" date="2007-04" db="EMBL/GenBank/DDBJ databases">
        <title>The genome of the human body louse.</title>
        <authorList>
            <consortium name="The Human Body Louse Genome Consortium"/>
            <person name="Kirkness E."/>
            <person name="Walenz B."/>
            <person name="Hass B."/>
            <person name="Bruggner R."/>
            <person name="Strausberg R."/>
        </authorList>
    </citation>
    <scope>NUCLEOTIDE SEQUENCE</scope>
    <source>
        <strain evidence="2">USDA</strain>
    </source>
</reference>
<proteinExistence type="predicted"/>
<dbReference type="Proteomes" id="UP000009046">
    <property type="component" value="Unassembled WGS sequence"/>
</dbReference>